<comment type="caution">
    <text evidence="1">The sequence shown here is derived from an EMBL/GenBank/DDBJ whole genome shotgun (WGS) entry which is preliminary data.</text>
</comment>
<dbReference type="Proteomes" id="UP001060170">
    <property type="component" value="Chromosome 10"/>
</dbReference>
<evidence type="ECO:0000313" key="2">
    <source>
        <dbReference type="Proteomes" id="UP001060170"/>
    </source>
</evidence>
<name>A0ACC0E6C8_9BASI</name>
<keyword evidence="2" id="KW-1185">Reference proteome</keyword>
<accession>A0ACC0E6C8</accession>
<evidence type="ECO:0000313" key="1">
    <source>
        <dbReference type="EMBL" id="KAI7945206.1"/>
    </source>
</evidence>
<organism evidence="1 2">
    <name type="scientific">Puccinia striiformis f. sp. tritici</name>
    <dbReference type="NCBI Taxonomy" id="168172"/>
    <lineage>
        <taxon>Eukaryota</taxon>
        <taxon>Fungi</taxon>
        <taxon>Dikarya</taxon>
        <taxon>Basidiomycota</taxon>
        <taxon>Pucciniomycotina</taxon>
        <taxon>Pucciniomycetes</taxon>
        <taxon>Pucciniales</taxon>
        <taxon>Pucciniaceae</taxon>
        <taxon>Puccinia</taxon>
    </lineage>
</organism>
<sequence length="1056" mass="119244">MSVSDSGYSSAEHDLLPHEDEAATIPNNKKFFPPTGEEETFIDHDCITDSQGYPLYPNNQTVFVKPPKQVTTNFGDVGFPKTTGVEYRAKRTWRVTRIYCLGALMCYNRECQWVGSPPTARNGIAEYLAKNPKCPGAAGKCPGEVYHKSCDTTTIRVDENLENKWAILRHDGLHKHPWPASKKPDKLSKIKLKEEIEKNPTAGAFKLKLGKPTAPQNPFESVTNIHESFANSDRLRYHRRLILTELGINPEKAGGGIGDKFIHDMFAWSQRGLLIISSSYLPGTEHFTFQTTWMAERLITRNQDNNVYNGGLLSDVTYRFFETGYLLSTSMYCEETARWIPVQLSWIRGLTEEYYKIHFKTLFLQFLRPSFTTADRDTLVRQVVDFSLAQREGFISAYMDVFQETDRKKALGKLKGCHEHFRAQVTRVKRNRAVVPADQETDFQSKCISLLERPIEGGSTHEEKIDELRRLFPKTKRWIDWWTMADVEAMLFPTRRPMPLDDSDESLPETTNAQERKKCVMVGMVELFTFAKSLKADWHAVMRGVSIEYGSQSKGQQDLAISIGWQKPRKRNPHSQKKQDVNDGRAPDTTATLLPKSMGGRPKHSLNIDKSPFTTYISYSASSEPARRNRCWLAAALESLYALFNPLWLRGTTGLKKDIFTVLLQHFNSRITWELTLKGHIKSSLARGQSRLFDVASEVSPGSFIPGEFASCDLFLDIVLDPATRKNSSKKCQTLFPSPELFSIHESRTATCERLPFFVQDHPRPEQDLTVLRILPSMFRGREEEPNAVTTMIKDWTTDGIETTAALACKSCPVKGDRPSEAHHLIQRSKISFSNDHGPQHLYFFLELATIFDPSAQQAFMAMLDWPFKLELHGITYTLFSRGYWNGVHYWCKVLRSFGSVSGVWLHDDRENAGIARLINPSHASIAGPAAHTSWVFYSREWTPSEEAFVVTSISQMSADNPEAQGTMPFAQLGLLLKTAGNPIPTINSTSLVAPVPVALALDTKIPTALKEEDDQSDPKQLLKRKAPAPLKVKLKVPKVTSTTTRRASSRLATGS</sequence>
<reference evidence="2" key="2">
    <citation type="journal article" date="2018" name="Mol. Plant Microbe Interact.">
        <title>Genome sequence resources for the wheat stripe rust pathogen (Puccinia striiformis f. sp. tritici) and the barley stripe rust pathogen (Puccinia striiformis f. sp. hordei).</title>
        <authorList>
            <person name="Xia C."/>
            <person name="Wang M."/>
            <person name="Yin C."/>
            <person name="Cornejo O.E."/>
            <person name="Hulbert S.H."/>
            <person name="Chen X."/>
        </authorList>
    </citation>
    <scope>NUCLEOTIDE SEQUENCE [LARGE SCALE GENOMIC DNA]</scope>
    <source>
        <strain evidence="2">93-210</strain>
    </source>
</reference>
<gene>
    <name evidence="1" type="ORF">MJO28_010901</name>
</gene>
<dbReference type="EMBL" id="CM045874">
    <property type="protein sequence ID" value="KAI7945206.1"/>
    <property type="molecule type" value="Genomic_DNA"/>
</dbReference>
<protein>
    <submittedName>
        <fullName evidence="1">Uncharacterized protein</fullName>
    </submittedName>
</protein>
<reference evidence="2" key="1">
    <citation type="journal article" date="2018" name="BMC Genomics">
        <title>Genomic insights into host adaptation between the wheat stripe rust pathogen (Puccinia striiformis f. sp. tritici) and the barley stripe rust pathogen (Puccinia striiformis f. sp. hordei).</title>
        <authorList>
            <person name="Xia C."/>
            <person name="Wang M."/>
            <person name="Yin C."/>
            <person name="Cornejo O.E."/>
            <person name="Hulbert S.H."/>
            <person name="Chen X."/>
        </authorList>
    </citation>
    <scope>NUCLEOTIDE SEQUENCE [LARGE SCALE GENOMIC DNA]</scope>
    <source>
        <strain evidence="2">93-210</strain>
    </source>
</reference>
<proteinExistence type="predicted"/>
<reference evidence="1 2" key="3">
    <citation type="journal article" date="2022" name="Microbiol. Spectr.">
        <title>Folding features and dynamics of 3D genome architecture in plant fungal pathogens.</title>
        <authorList>
            <person name="Xia C."/>
        </authorList>
    </citation>
    <scope>NUCLEOTIDE SEQUENCE [LARGE SCALE GENOMIC DNA]</scope>
    <source>
        <strain evidence="1 2">93-210</strain>
    </source>
</reference>